<keyword evidence="2" id="KW-1185">Reference proteome</keyword>
<name>A0ABW4XVU6_9FLAO</name>
<dbReference type="SUPFAM" id="SSF52402">
    <property type="entry name" value="Adenine nucleotide alpha hydrolases-like"/>
    <property type="match status" value="1"/>
</dbReference>
<evidence type="ECO:0000313" key="1">
    <source>
        <dbReference type="EMBL" id="MFD2098995.1"/>
    </source>
</evidence>
<evidence type="ECO:0000313" key="2">
    <source>
        <dbReference type="Proteomes" id="UP001597342"/>
    </source>
</evidence>
<comment type="caution">
    <text evidence="1">The sequence shown here is derived from an EMBL/GenBank/DDBJ whole genome shotgun (WGS) entry which is preliminary data.</text>
</comment>
<protein>
    <recommendedName>
        <fullName evidence="3">Universal stress protein</fullName>
    </recommendedName>
</protein>
<organism evidence="1 2">
    <name type="scientific">Flagellimonas iocasae</name>
    <dbReference type="NCBI Taxonomy" id="2055905"/>
    <lineage>
        <taxon>Bacteria</taxon>
        <taxon>Pseudomonadati</taxon>
        <taxon>Bacteroidota</taxon>
        <taxon>Flavobacteriia</taxon>
        <taxon>Flavobacteriales</taxon>
        <taxon>Flavobacteriaceae</taxon>
        <taxon>Flagellimonas</taxon>
    </lineage>
</organism>
<gene>
    <name evidence="1" type="ORF">ACFSJE_04360</name>
</gene>
<reference evidence="2" key="1">
    <citation type="journal article" date="2019" name="Int. J. Syst. Evol. Microbiol.">
        <title>The Global Catalogue of Microorganisms (GCM) 10K type strain sequencing project: providing services to taxonomists for standard genome sequencing and annotation.</title>
        <authorList>
            <consortium name="The Broad Institute Genomics Platform"/>
            <consortium name="The Broad Institute Genome Sequencing Center for Infectious Disease"/>
            <person name="Wu L."/>
            <person name="Ma J."/>
        </authorList>
    </citation>
    <scope>NUCLEOTIDE SEQUENCE [LARGE SCALE GENOMIC DNA]</scope>
    <source>
        <strain evidence="2">JCM 3389</strain>
    </source>
</reference>
<accession>A0ABW4XVU6</accession>
<sequence>MGIKKVLVPTDFSVNSLELVRKALEGSSTESLEVVLLHGTYLSNSITDLLFFSKSKLIQKLQTKEFVEACTVLRNKYPSKIHALYVDVITSNSNAYFKNYVDASQIEEIIVPHNGFLNFKKVGGINTLPLFKTCDVPCTYVSLSEGIDAQAIEKQQLANVFFSGLK</sequence>
<dbReference type="RefSeq" id="WP_379829760.1">
    <property type="nucleotide sequence ID" value="NZ_JBHUHU010000001.1"/>
</dbReference>
<dbReference type="EMBL" id="JBHUHU010000001">
    <property type="protein sequence ID" value="MFD2098995.1"/>
    <property type="molecule type" value="Genomic_DNA"/>
</dbReference>
<evidence type="ECO:0008006" key="3">
    <source>
        <dbReference type="Google" id="ProtNLM"/>
    </source>
</evidence>
<proteinExistence type="predicted"/>
<dbReference type="Proteomes" id="UP001597342">
    <property type="component" value="Unassembled WGS sequence"/>
</dbReference>